<dbReference type="GO" id="GO:0004798">
    <property type="term" value="F:dTMP kinase activity"/>
    <property type="evidence" value="ECO:0007669"/>
    <property type="project" value="UniProtKB-EC"/>
</dbReference>
<dbReference type="GO" id="GO:0005524">
    <property type="term" value="F:ATP binding"/>
    <property type="evidence" value="ECO:0007669"/>
    <property type="project" value="UniProtKB-KW"/>
</dbReference>
<dbReference type="PANTHER" id="PTHR10344">
    <property type="entry name" value="THYMIDYLATE KINASE"/>
    <property type="match status" value="1"/>
</dbReference>
<dbReference type="AlphaFoldDB" id="A0A0F9NHY9"/>
<dbReference type="EMBL" id="LAZR01008106">
    <property type="protein sequence ID" value="KKM80937.1"/>
    <property type="molecule type" value="Genomic_DNA"/>
</dbReference>
<dbReference type="GO" id="GO:0006235">
    <property type="term" value="P:dTTP biosynthetic process"/>
    <property type="evidence" value="ECO:0007669"/>
    <property type="project" value="TreeGrafter"/>
</dbReference>
<comment type="caution">
    <text evidence="10">The sequence shown here is derived from an EMBL/GenBank/DDBJ whole genome shotgun (WGS) entry which is preliminary data.</text>
</comment>
<dbReference type="PANTHER" id="PTHR10344:SF4">
    <property type="entry name" value="UMP-CMP KINASE 2, MITOCHONDRIAL"/>
    <property type="match status" value="1"/>
</dbReference>
<keyword evidence="4" id="KW-0545">Nucleotide biosynthesis</keyword>
<dbReference type="GO" id="GO:0006227">
    <property type="term" value="P:dUDP biosynthetic process"/>
    <property type="evidence" value="ECO:0007669"/>
    <property type="project" value="TreeGrafter"/>
</dbReference>
<dbReference type="Pfam" id="PF02223">
    <property type="entry name" value="Thymidylate_kin"/>
    <property type="match status" value="1"/>
</dbReference>
<feature type="domain" description="Thymidylate kinase-like" evidence="9">
    <location>
        <begin position="11"/>
        <end position="196"/>
    </location>
</feature>
<dbReference type="Gene3D" id="3.40.50.300">
    <property type="entry name" value="P-loop containing nucleotide triphosphate hydrolases"/>
    <property type="match status" value="1"/>
</dbReference>
<dbReference type="GO" id="GO:0005737">
    <property type="term" value="C:cytoplasm"/>
    <property type="evidence" value="ECO:0007669"/>
    <property type="project" value="TreeGrafter"/>
</dbReference>
<comment type="similarity">
    <text evidence="1">Belongs to the thymidylate kinase family.</text>
</comment>
<keyword evidence="6" id="KW-0418">Kinase</keyword>
<evidence type="ECO:0000256" key="3">
    <source>
        <dbReference type="ARBA" id="ARBA00022679"/>
    </source>
</evidence>
<dbReference type="GO" id="GO:0006233">
    <property type="term" value="P:dTDP biosynthetic process"/>
    <property type="evidence" value="ECO:0007669"/>
    <property type="project" value="InterPro"/>
</dbReference>
<gene>
    <name evidence="10" type="ORF">LCGC14_1334880</name>
</gene>
<evidence type="ECO:0000256" key="8">
    <source>
        <dbReference type="ARBA" id="ARBA00048743"/>
    </source>
</evidence>
<accession>A0A0F9NHY9</accession>
<sequence>MNMNKGLFVVVEGRDGVGKTVMAEVIMEYLSNKLELSKEWTKEPGSASVMGNPQIRNMIFSDDFRGDNVSQGILFFIDHYRHAEWVRKKIENGVSVVSDRWLYSQYAYQAVKEEKQVDANKLYETYEGLQIIPDLVFILDCSREVTRERLQGRMDKDLLQKDKLWGDHEKNDEILREEYRKLFSVFKPGKNFFWINQEPKESPQEIFLEQIKPEIDRLVAYLKERKTKDEVIRFLKMQKIDISEKESNWIPMPTEIELRNGNVLCDMAAGPCACKAYHNVEETIERIEKLGG</sequence>
<dbReference type="SUPFAM" id="SSF52540">
    <property type="entry name" value="P-loop containing nucleoside triphosphate hydrolases"/>
    <property type="match status" value="1"/>
</dbReference>
<name>A0A0F9NHY9_9ZZZZ</name>
<evidence type="ECO:0000256" key="5">
    <source>
        <dbReference type="ARBA" id="ARBA00022741"/>
    </source>
</evidence>
<dbReference type="CDD" id="cd01672">
    <property type="entry name" value="TMPK"/>
    <property type="match status" value="1"/>
</dbReference>
<evidence type="ECO:0000313" key="10">
    <source>
        <dbReference type="EMBL" id="KKM80937.1"/>
    </source>
</evidence>
<proteinExistence type="inferred from homology"/>
<evidence type="ECO:0000256" key="7">
    <source>
        <dbReference type="ARBA" id="ARBA00022840"/>
    </source>
</evidence>
<dbReference type="InterPro" id="IPR018094">
    <property type="entry name" value="Thymidylate_kinase"/>
</dbReference>
<dbReference type="InterPro" id="IPR027417">
    <property type="entry name" value="P-loop_NTPase"/>
</dbReference>
<reference evidence="10" key="1">
    <citation type="journal article" date="2015" name="Nature">
        <title>Complex archaea that bridge the gap between prokaryotes and eukaryotes.</title>
        <authorList>
            <person name="Spang A."/>
            <person name="Saw J.H."/>
            <person name="Jorgensen S.L."/>
            <person name="Zaremba-Niedzwiedzka K."/>
            <person name="Martijn J."/>
            <person name="Lind A.E."/>
            <person name="van Eijk R."/>
            <person name="Schleper C."/>
            <person name="Guy L."/>
            <person name="Ettema T.J."/>
        </authorList>
    </citation>
    <scope>NUCLEOTIDE SEQUENCE</scope>
</reference>
<keyword evidence="7" id="KW-0067">ATP-binding</keyword>
<evidence type="ECO:0000256" key="4">
    <source>
        <dbReference type="ARBA" id="ARBA00022727"/>
    </source>
</evidence>
<organism evidence="10">
    <name type="scientific">marine sediment metagenome</name>
    <dbReference type="NCBI Taxonomy" id="412755"/>
    <lineage>
        <taxon>unclassified sequences</taxon>
        <taxon>metagenomes</taxon>
        <taxon>ecological metagenomes</taxon>
    </lineage>
</organism>
<keyword evidence="5" id="KW-0547">Nucleotide-binding</keyword>
<keyword evidence="3" id="KW-0808">Transferase</keyword>
<dbReference type="InterPro" id="IPR039430">
    <property type="entry name" value="Thymidylate_kin-like_dom"/>
</dbReference>
<comment type="catalytic activity">
    <reaction evidence="8">
        <text>dTMP + ATP = dTDP + ADP</text>
        <dbReference type="Rhea" id="RHEA:13517"/>
        <dbReference type="ChEBI" id="CHEBI:30616"/>
        <dbReference type="ChEBI" id="CHEBI:58369"/>
        <dbReference type="ChEBI" id="CHEBI:63528"/>
        <dbReference type="ChEBI" id="CHEBI:456216"/>
        <dbReference type="EC" id="2.7.4.9"/>
    </reaction>
</comment>
<evidence type="ECO:0000256" key="6">
    <source>
        <dbReference type="ARBA" id="ARBA00022777"/>
    </source>
</evidence>
<evidence type="ECO:0000256" key="1">
    <source>
        <dbReference type="ARBA" id="ARBA00009776"/>
    </source>
</evidence>
<evidence type="ECO:0000259" key="9">
    <source>
        <dbReference type="Pfam" id="PF02223"/>
    </source>
</evidence>
<dbReference type="EC" id="2.7.4.9" evidence="2"/>
<evidence type="ECO:0000256" key="2">
    <source>
        <dbReference type="ARBA" id="ARBA00012980"/>
    </source>
</evidence>
<protein>
    <recommendedName>
        <fullName evidence="2">dTMP kinase</fullName>
        <ecNumber evidence="2">2.7.4.9</ecNumber>
    </recommendedName>
</protein>
<dbReference type="HAMAP" id="MF_00165">
    <property type="entry name" value="Thymidylate_kinase"/>
    <property type="match status" value="1"/>
</dbReference>
<dbReference type="NCBIfam" id="TIGR00041">
    <property type="entry name" value="DTMP_kinase"/>
    <property type="match status" value="1"/>
</dbReference>